<evidence type="ECO:0000313" key="3">
    <source>
        <dbReference type="WBParaSite" id="nRc.2.0.1.t07339-RA"/>
    </source>
</evidence>
<evidence type="ECO:0000313" key="2">
    <source>
        <dbReference type="Proteomes" id="UP000887565"/>
    </source>
</evidence>
<dbReference type="Proteomes" id="UP000887565">
    <property type="component" value="Unplaced"/>
</dbReference>
<evidence type="ECO:0000256" key="1">
    <source>
        <dbReference type="SAM" id="MobiDB-lite"/>
    </source>
</evidence>
<reference evidence="3" key="1">
    <citation type="submission" date="2022-11" db="UniProtKB">
        <authorList>
            <consortium name="WormBaseParasite"/>
        </authorList>
    </citation>
    <scope>IDENTIFICATION</scope>
</reference>
<feature type="region of interest" description="Disordered" evidence="1">
    <location>
        <begin position="31"/>
        <end position="183"/>
    </location>
</feature>
<feature type="compositionally biased region" description="Polar residues" evidence="1">
    <location>
        <begin position="31"/>
        <end position="41"/>
    </location>
</feature>
<accession>A0A915I0W3</accession>
<feature type="compositionally biased region" description="Basic and acidic residues" evidence="1">
    <location>
        <begin position="86"/>
        <end position="100"/>
    </location>
</feature>
<protein>
    <submittedName>
        <fullName evidence="3">Uncharacterized protein</fullName>
    </submittedName>
</protein>
<dbReference type="AlphaFoldDB" id="A0A915I0W3"/>
<proteinExistence type="predicted"/>
<sequence>QKPPYVKARNRLARSEHWSLEKEKIERLLTSSPVDLPSTASADGDVPALISDVSDQDDDEINLEYSGDNNRIDLFYNDDSAQNRRKYSDPDFKNRDNFENRDDDDDVVTLSGGLEAISDDDDDDAERKPQPQRRCVLRDDRRGYSKNERLRHRRRRSRDDVDRLNKKRRGESKSSKSVFDRLGDKLTITVENDRRRKK</sequence>
<dbReference type="WBParaSite" id="nRc.2.0.1.t07339-RA">
    <property type="protein sequence ID" value="nRc.2.0.1.t07339-RA"/>
    <property type="gene ID" value="nRc.2.0.1.g07339"/>
</dbReference>
<keyword evidence="2" id="KW-1185">Reference proteome</keyword>
<feature type="compositionally biased region" description="Basic and acidic residues" evidence="1">
    <location>
        <begin position="171"/>
        <end position="183"/>
    </location>
</feature>
<feature type="compositionally biased region" description="Basic and acidic residues" evidence="1">
    <location>
        <begin position="136"/>
        <end position="148"/>
    </location>
</feature>
<name>A0A915I0W3_ROMCU</name>
<organism evidence="2 3">
    <name type="scientific">Romanomermis culicivorax</name>
    <name type="common">Nematode worm</name>
    <dbReference type="NCBI Taxonomy" id="13658"/>
    <lineage>
        <taxon>Eukaryota</taxon>
        <taxon>Metazoa</taxon>
        <taxon>Ecdysozoa</taxon>
        <taxon>Nematoda</taxon>
        <taxon>Enoplea</taxon>
        <taxon>Dorylaimia</taxon>
        <taxon>Mermithida</taxon>
        <taxon>Mermithoidea</taxon>
        <taxon>Mermithidae</taxon>
        <taxon>Romanomermis</taxon>
    </lineage>
</organism>